<dbReference type="SMART" id="SM00344">
    <property type="entry name" value="HTH_ASNC"/>
    <property type="match status" value="1"/>
</dbReference>
<dbReference type="InterPro" id="IPR036390">
    <property type="entry name" value="WH_DNA-bd_sf"/>
</dbReference>
<dbReference type="GO" id="GO:0043565">
    <property type="term" value="F:sequence-specific DNA binding"/>
    <property type="evidence" value="ECO:0007669"/>
    <property type="project" value="InterPro"/>
</dbReference>
<dbReference type="PANTHER" id="PTHR30154">
    <property type="entry name" value="LEUCINE-RESPONSIVE REGULATORY PROTEIN"/>
    <property type="match status" value="1"/>
</dbReference>
<dbReference type="InterPro" id="IPR019887">
    <property type="entry name" value="Tscrpt_reg_AsnC/Lrp_C"/>
</dbReference>
<dbReference type="InterPro" id="IPR000485">
    <property type="entry name" value="AsnC-type_HTH_dom"/>
</dbReference>
<keyword evidence="1" id="KW-0805">Transcription regulation</keyword>
<organism evidence="5 6">
    <name type="scientific">Floricoccus tropicus</name>
    <dbReference type="NCBI Taxonomy" id="1859473"/>
    <lineage>
        <taxon>Bacteria</taxon>
        <taxon>Bacillati</taxon>
        <taxon>Bacillota</taxon>
        <taxon>Bacilli</taxon>
        <taxon>Lactobacillales</taxon>
        <taxon>Streptococcaceae</taxon>
        <taxon>Floricoccus</taxon>
    </lineage>
</organism>
<dbReference type="InterPro" id="IPR019888">
    <property type="entry name" value="Tscrpt_reg_AsnC-like"/>
</dbReference>
<proteinExistence type="predicted"/>
<dbReference type="Pfam" id="PF13412">
    <property type="entry name" value="HTH_24"/>
    <property type="match status" value="1"/>
</dbReference>
<feature type="domain" description="HTH asnC-type" evidence="4">
    <location>
        <begin position="1"/>
        <end position="53"/>
    </location>
</feature>
<dbReference type="PROSITE" id="PS50956">
    <property type="entry name" value="HTH_ASNC_2"/>
    <property type="match status" value="1"/>
</dbReference>
<dbReference type="InterPro" id="IPR011008">
    <property type="entry name" value="Dimeric_a/b-barrel"/>
</dbReference>
<dbReference type="GO" id="GO:0043200">
    <property type="term" value="P:response to amino acid"/>
    <property type="evidence" value="ECO:0007669"/>
    <property type="project" value="TreeGrafter"/>
</dbReference>
<dbReference type="STRING" id="1859473.BG261_03010"/>
<dbReference type="AlphaFoldDB" id="A0A1E8GMU4"/>
<comment type="caution">
    <text evidence="5">The sequence shown here is derived from an EMBL/GenBank/DDBJ whole genome shotgun (WGS) entry which is preliminary data.</text>
</comment>
<evidence type="ECO:0000256" key="3">
    <source>
        <dbReference type="ARBA" id="ARBA00023163"/>
    </source>
</evidence>
<reference evidence="6" key="1">
    <citation type="submission" date="2016-09" db="EMBL/GenBank/DDBJ databases">
        <title>Draft genome sequence of a novel species of the family Streptococcaceae isolated from flowers.</title>
        <authorList>
            <person name="Chuah L.-O."/>
            <person name="Yap K.-P."/>
            <person name="Thong K.L."/>
            <person name="Liong M.T."/>
            <person name="Ahmad R."/>
            <person name="Rusul G."/>
        </authorList>
    </citation>
    <scope>NUCLEOTIDE SEQUENCE [LARGE SCALE GENOMIC DNA]</scope>
    <source>
        <strain evidence="6">DF1</strain>
    </source>
</reference>
<dbReference type="PANTHER" id="PTHR30154:SF55">
    <property type="entry name" value="HTH-TYPE TRANSCRIPTIONAL REGULATOR LRPB"/>
    <property type="match status" value="1"/>
</dbReference>
<dbReference type="RefSeq" id="WP_070792082.1">
    <property type="nucleotide sequence ID" value="NZ_MKIR01000012.1"/>
</dbReference>
<dbReference type="OrthoDB" id="34294at2"/>
<dbReference type="PRINTS" id="PR00033">
    <property type="entry name" value="HTHASNC"/>
</dbReference>
<dbReference type="GO" id="GO:0005829">
    <property type="term" value="C:cytosol"/>
    <property type="evidence" value="ECO:0007669"/>
    <property type="project" value="TreeGrafter"/>
</dbReference>
<accession>A0A1E8GMU4</accession>
<dbReference type="EMBL" id="MKIR01000012">
    <property type="protein sequence ID" value="OFI49565.1"/>
    <property type="molecule type" value="Genomic_DNA"/>
</dbReference>
<evidence type="ECO:0000256" key="2">
    <source>
        <dbReference type="ARBA" id="ARBA00023125"/>
    </source>
</evidence>
<gene>
    <name evidence="5" type="ORF">BG261_03010</name>
</gene>
<keyword evidence="3" id="KW-0804">Transcription</keyword>
<name>A0A1E8GMU4_9LACT</name>
<protein>
    <submittedName>
        <fullName evidence="5">Transcriptional regulator</fullName>
    </submittedName>
</protein>
<evidence type="ECO:0000259" key="4">
    <source>
        <dbReference type="PROSITE" id="PS50956"/>
    </source>
</evidence>
<evidence type="ECO:0000313" key="6">
    <source>
        <dbReference type="Proteomes" id="UP000178622"/>
    </source>
</evidence>
<dbReference type="Proteomes" id="UP000178622">
    <property type="component" value="Unassembled WGS sequence"/>
</dbReference>
<evidence type="ECO:0000256" key="1">
    <source>
        <dbReference type="ARBA" id="ARBA00023015"/>
    </source>
</evidence>
<dbReference type="Gene3D" id="3.30.70.920">
    <property type="match status" value="1"/>
</dbReference>
<dbReference type="InterPro" id="IPR036388">
    <property type="entry name" value="WH-like_DNA-bd_sf"/>
</dbReference>
<dbReference type="Pfam" id="PF01037">
    <property type="entry name" value="AsnC_trans_reg"/>
    <property type="match status" value="1"/>
</dbReference>
<keyword evidence="6" id="KW-1185">Reference proteome</keyword>
<evidence type="ECO:0000313" key="5">
    <source>
        <dbReference type="EMBL" id="OFI49565.1"/>
    </source>
</evidence>
<dbReference type="SUPFAM" id="SSF46785">
    <property type="entry name" value="Winged helix' DNA-binding domain"/>
    <property type="match status" value="1"/>
</dbReference>
<sequence length="134" mass="15874">MDDTDKLIIKRLKEDSKLTNKEIGKFVHLSGQAVGLRISKLIEKGIIESYTVKENFKYTQFIRIFMNSNKFIDFENYINKFENVSSLYKTSGQACYLIITHFSQDELQHFLEEISRWARYTVESMIEDKTKKEL</sequence>
<dbReference type="Gene3D" id="1.10.10.10">
    <property type="entry name" value="Winged helix-like DNA-binding domain superfamily/Winged helix DNA-binding domain"/>
    <property type="match status" value="1"/>
</dbReference>
<dbReference type="SUPFAM" id="SSF54909">
    <property type="entry name" value="Dimeric alpha+beta barrel"/>
    <property type="match status" value="1"/>
</dbReference>
<keyword evidence="2" id="KW-0238">DNA-binding</keyword>